<feature type="domain" description="SIS" evidence="5">
    <location>
        <begin position="126"/>
        <end position="262"/>
    </location>
</feature>
<dbReference type="InterPro" id="IPR046348">
    <property type="entry name" value="SIS_dom_sf"/>
</dbReference>
<evidence type="ECO:0000256" key="1">
    <source>
        <dbReference type="ARBA" id="ARBA00023015"/>
    </source>
</evidence>
<dbReference type="InterPro" id="IPR047640">
    <property type="entry name" value="RpiR-like"/>
</dbReference>
<dbReference type="SUPFAM" id="SSF53697">
    <property type="entry name" value="SIS domain"/>
    <property type="match status" value="1"/>
</dbReference>
<name>A0ABU9K8W2_9BACI</name>
<evidence type="ECO:0000256" key="2">
    <source>
        <dbReference type="ARBA" id="ARBA00023125"/>
    </source>
</evidence>
<dbReference type="CDD" id="cd05013">
    <property type="entry name" value="SIS_RpiR"/>
    <property type="match status" value="1"/>
</dbReference>
<keyword evidence="2" id="KW-0238">DNA-binding</keyword>
<dbReference type="Pfam" id="PF01380">
    <property type="entry name" value="SIS"/>
    <property type="match status" value="1"/>
</dbReference>
<proteinExistence type="predicted"/>
<evidence type="ECO:0000259" key="5">
    <source>
        <dbReference type="PROSITE" id="PS51464"/>
    </source>
</evidence>
<reference evidence="6 7" key="1">
    <citation type="submission" date="2024-04" db="EMBL/GenBank/DDBJ databases">
        <title>Bacillus oryzaecorticis sp. nov., a moderately halophilic bacterium isolated from rice husks.</title>
        <authorList>
            <person name="Zhu H.-S."/>
        </authorList>
    </citation>
    <scope>NUCLEOTIDE SEQUENCE [LARGE SCALE GENOMIC DNA]</scope>
    <source>
        <strain evidence="6 7">ZC255</strain>
    </source>
</reference>
<evidence type="ECO:0000259" key="4">
    <source>
        <dbReference type="PROSITE" id="PS51071"/>
    </source>
</evidence>
<dbReference type="Pfam" id="PF01418">
    <property type="entry name" value="HTH_6"/>
    <property type="match status" value="1"/>
</dbReference>
<dbReference type="InterPro" id="IPR035472">
    <property type="entry name" value="RpiR-like_SIS"/>
</dbReference>
<dbReference type="Gene3D" id="1.10.10.10">
    <property type="entry name" value="Winged helix-like DNA-binding domain superfamily/Winged helix DNA-binding domain"/>
    <property type="match status" value="1"/>
</dbReference>
<dbReference type="InterPro" id="IPR009057">
    <property type="entry name" value="Homeodomain-like_sf"/>
</dbReference>
<dbReference type="EMBL" id="JBBYAF010000015">
    <property type="protein sequence ID" value="MEL3972541.1"/>
    <property type="molecule type" value="Genomic_DNA"/>
</dbReference>
<dbReference type="PANTHER" id="PTHR30514:SF18">
    <property type="entry name" value="RPIR-FAMILY TRANSCRIPTIONAL REGULATOR"/>
    <property type="match status" value="1"/>
</dbReference>
<gene>
    <name evidence="6" type="ORF">AAEO50_09635</name>
</gene>
<evidence type="ECO:0000256" key="3">
    <source>
        <dbReference type="ARBA" id="ARBA00023163"/>
    </source>
</evidence>
<dbReference type="Gene3D" id="3.40.50.10490">
    <property type="entry name" value="Glucose-6-phosphate isomerase like protein, domain 1"/>
    <property type="match status" value="1"/>
</dbReference>
<dbReference type="PROSITE" id="PS51071">
    <property type="entry name" value="HTH_RPIR"/>
    <property type="match status" value="1"/>
</dbReference>
<accession>A0ABU9K8W2</accession>
<evidence type="ECO:0000313" key="6">
    <source>
        <dbReference type="EMBL" id="MEL3972541.1"/>
    </source>
</evidence>
<protein>
    <submittedName>
        <fullName evidence="6">MurR/RpiR family transcriptional regulator</fullName>
    </submittedName>
</protein>
<keyword evidence="7" id="KW-1185">Reference proteome</keyword>
<keyword evidence="1" id="KW-0805">Transcription regulation</keyword>
<dbReference type="Proteomes" id="UP001389717">
    <property type="component" value="Unassembled WGS sequence"/>
</dbReference>
<sequence>MNINVYKIITEKMPAMSKAQEKIARYILENPNQIPFLTVGKLSKIVKVSDATIVRFATFLGFSGYPEFQRHIQSSVQQQLTATERLKLSKEVYGQEDKGISQIIGGDIENIQMTLKNLDVENFREMVGYLLKAKRVYIVANRSAGALGVFLHYYLNMILNHVEMLDSIEKNADRLYDLSEDDLVLGISFSRYTKSTVDVLRFAKEKKAKTAALTDNLLSPLIQHADVSLTAESKMPAFIDSFTAPLSVINALIVYAAKQKQDGFEKRLGELEEVWERFDVFY</sequence>
<feature type="domain" description="HTH rpiR-type" evidence="4">
    <location>
        <begin position="3"/>
        <end position="79"/>
    </location>
</feature>
<evidence type="ECO:0000313" key="7">
    <source>
        <dbReference type="Proteomes" id="UP001389717"/>
    </source>
</evidence>
<dbReference type="PROSITE" id="PS51464">
    <property type="entry name" value="SIS"/>
    <property type="match status" value="1"/>
</dbReference>
<keyword evidence="3" id="KW-0804">Transcription</keyword>
<organism evidence="6 7">
    <name type="scientific">Rossellomorea oryzaecorticis</name>
    <dbReference type="NCBI Taxonomy" id="1396505"/>
    <lineage>
        <taxon>Bacteria</taxon>
        <taxon>Bacillati</taxon>
        <taxon>Bacillota</taxon>
        <taxon>Bacilli</taxon>
        <taxon>Bacillales</taxon>
        <taxon>Bacillaceae</taxon>
        <taxon>Rossellomorea</taxon>
    </lineage>
</organism>
<dbReference type="SUPFAM" id="SSF46689">
    <property type="entry name" value="Homeodomain-like"/>
    <property type="match status" value="1"/>
</dbReference>
<dbReference type="PANTHER" id="PTHR30514">
    <property type="entry name" value="GLUCOKINASE"/>
    <property type="match status" value="1"/>
</dbReference>
<comment type="caution">
    <text evidence="6">The sequence shown here is derived from an EMBL/GenBank/DDBJ whole genome shotgun (WGS) entry which is preliminary data.</text>
</comment>
<dbReference type="InterPro" id="IPR001347">
    <property type="entry name" value="SIS_dom"/>
</dbReference>
<dbReference type="InterPro" id="IPR000281">
    <property type="entry name" value="HTH_RpiR"/>
</dbReference>
<dbReference type="RefSeq" id="WP_341982926.1">
    <property type="nucleotide sequence ID" value="NZ_JBBYAF010000015.1"/>
</dbReference>
<dbReference type="InterPro" id="IPR036388">
    <property type="entry name" value="WH-like_DNA-bd_sf"/>
</dbReference>